<feature type="binding site" evidence="16">
    <location>
        <position position="249"/>
    </location>
    <ligand>
        <name>Ca(2+)</name>
        <dbReference type="ChEBI" id="CHEBI:29108"/>
        <label>2</label>
    </ligand>
</feature>
<comment type="similarity">
    <text evidence="19">Belongs to the peroxidase family. Classical plant (class III) peroxidase subfamily.</text>
</comment>
<dbReference type="GO" id="GO:0042744">
    <property type="term" value="P:hydrogen peroxide catabolic process"/>
    <property type="evidence" value="ECO:0007669"/>
    <property type="project" value="UniProtKB-KW"/>
</dbReference>
<feature type="binding site" evidence="16">
    <location>
        <position position="254"/>
    </location>
    <ligand>
        <name>Ca(2+)</name>
        <dbReference type="ChEBI" id="CHEBI:29108"/>
        <label>2</label>
    </ligand>
</feature>
<dbReference type="InterPro" id="IPR019793">
    <property type="entry name" value="Peroxidases_heam-ligand_BS"/>
</dbReference>
<dbReference type="InterPro" id="IPR000823">
    <property type="entry name" value="Peroxidase_pln"/>
</dbReference>
<dbReference type="PRINTS" id="PR00461">
    <property type="entry name" value="PLPEROXIDASE"/>
</dbReference>
<keyword evidence="7 16" id="KW-0479">Metal-binding</keyword>
<feature type="active site" description="Proton acceptor" evidence="14">
    <location>
        <position position="66"/>
    </location>
</feature>
<dbReference type="PROSITE" id="PS50873">
    <property type="entry name" value="PEROXIDASE_4"/>
    <property type="match status" value="1"/>
</dbReference>
<keyword evidence="12" id="KW-0325">Glycoprotein</keyword>
<dbReference type="GO" id="GO:0005576">
    <property type="term" value="C:extracellular region"/>
    <property type="evidence" value="ECO:0007669"/>
    <property type="project" value="UniProtKB-SubCell"/>
</dbReference>
<feature type="disulfide bond" evidence="18">
    <location>
        <begin position="68"/>
        <end position="73"/>
    </location>
</feature>
<feature type="binding site" evidence="16">
    <location>
        <position position="195"/>
    </location>
    <ligand>
        <name>Ca(2+)</name>
        <dbReference type="ChEBI" id="CHEBI:29108"/>
        <label>2</label>
    </ligand>
</feature>
<dbReference type="FunFam" id="1.10.520.10:FF:000001">
    <property type="entry name" value="Peroxidase"/>
    <property type="match status" value="1"/>
</dbReference>
<dbReference type="InterPro" id="IPR033905">
    <property type="entry name" value="Secretory_peroxidase"/>
</dbReference>
<evidence type="ECO:0000313" key="22">
    <source>
        <dbReference type="Proteomes" id="UP001054252"/>
    </source>
</evidence>
<dbReference type="Pfam" id="PF00141">
    <property type="entry name" value="peroxidase"/>
    <property type="match status" value="1"/>
</dbReference>
<proteinExistence type="inferred from homology"/>
<keyword evidence="8 16" id="KW-0106">Calcium</keyword>
<dbReference type="InterPro" id="IPR002016">
    <property type="entry name" value="Haem_peroxidase"/>
</dbReference>
<keyword evidence="19" id="KW-0964">Secreted</keyword>
<feature type="site" description="Transition state stabilizer" evidence="17">
    <location>
        <position position="62"/>
    </location>
</feature>
<feature type="binding site" evidence="15">
    <location>
        <position position="163"/>
    </location>
    <ligand>
        <name>substrate</name>
    </ligand>
</feature>
<evidence type="ECO:0000256" key="8">
    <source>
        <dbReference type="ARBA" id="ARBA00022837"/>
    </source>
</evidence>
<evidence type="ECO:0000256" key="15">
    <source>
        <dbReference type="PIRSR" id="PIRSR600823-2"/>
    </source>
</evidence>
<dbReference type="InterPro" id="IPR019794">
    <property type="entry name" value="Peroxidases_AS"/>
</dbReference>
<evidence type="ECO:0000256" key="14">
    <source>
        <dbReference type="PIRSR" id="PIRSR600823-1"/>
    </source>
</evidence>
<evidence type="ECO:0000256" key="19">
    <source>
        <dbReference type="RuleBase" id="RU362060"/>
    </source>
</evidence>
<dbReference type="PANTHER" id="PTHR31388">
    <property type="entry name" value="PEROXIDASE 72-RELATED"/>
    <property type="match status" value="1"/>
</dbReference>
<keyword evidence="6 19" id="KW-0349">Heme</keyword>
<evidence type="ECO:0000313" key="21">
    <source>
        <dbReference type="EMBL" id="GKU94183.1"/>
    </source>
</evidence>
<feature type="binding site" evidence="16">
    <location>
        <position position="76"/>
    </location>
    <ligand>
        <name>Ca(2+)</name>
        <dbReference type="ChEBI" id="CHEBI:29108"/>
        <label>1</label>
    </ligand>
</feature>
<feature type="binding site" evidence="16">
    <location>
        <position position="246"/>
    </location>
    <ligand>
        <name>Ca(2+)</name>
        <dbReference type="ChEBI" id="CHEBI:29108"/>
        <label>2</label>
    </ligand>
</feature>
<feature type="disulfide bond" evidence="18">
    <location>
        <begin position="121"/>
        <end position="324"/>
    </location>
</feature>
<dbReference type="Proteomes" id="UP001054252">
    <property type="component" value="Unassembled WGS sequence"/>
</dbReference>
<evidence type="ECO:0000259" key="20">
    <source>
        <dbReference type="PROSITE" id="PS50873"/>
    </source>
</evidence>
<reference evidence="21 22" key="1">
    <citation type="journal article" date="2021" name="Commun. Biol.">
        <title>The genome of Shorea leprosula (Dipterocarpaceae) highlights the ecological relevance of drought in aseasonal tropical rainforests.</title>
        <authorList>
            <person name="Ng K.K.S."/>
            <person name="Kobayashi M.J."/>
            <person name="Fawcett J.A."/>
            <person name="Hatakeyama M."/>
            <person name="Paape T."/>
            <person name="Ng C.H."/>
            <person name="Ang C.C."/>
            <person name="Tnah L.H."/>
            <person name="Lee C.T."/>
            <person name="Nishiyama T."/>
            <person name="Sese J."/>
            <person name="O'Brien M.J."/>
            <person name="Copetti D."/>
            <person name="Mohd Noor M.I."/>
            <person name="Ong R.C."/>
            <person name="Putra M."/>
            <person name="Sireger I.Z."/>
            <person name="Indrioko S."/>
            <person name="Kosugi Y."/>
            <person name="Izuno A."/>
            <person name="Isagi Y."/>
            <person name="Lee S.L."/>
            <person name="Shimizu K.K."/>
        </authorList>
    </citation>
    <scope>NUCLEOTIDE SEQUENCE [LARGE SCALE GENOMIC DNA]</scope>
    <source>
        <strain evidence="21">214</strain>
    </source>
</reference>
<comment type="function">
    <text evidence="2">Removal of H(2)O(2), oxidation of toxic reductants, biosynthesis and degradation of lignin, suberization, auxin catabolism, response to environmental stresses such as wounding, pathogen attack and oxidative stress. These functions might be dependent on each isozyme/isoform in each plant tissue.</text>
</comment>
<keyword evidence="10 16" id="KW-0408">Iron</keyword>
<evidence type="ECO:0000256" key="16">
    <source>
        <dbReference type="PIRSR" id="PIRSR600823-3"/>
    </source>
</evidence>
<comment type="catalytic activity">
    <reaction evidence="1 19">
        <text>2 a phenolic donor + H2O2 = 2 a phenolic radical donor + 2 H2O</text>
        <dbReference type="Rhea" id="RHEA:56136"/>
        <dbReference type="ChEBI" id="CHEBI:15377"/>
        <dbReference type="ChEBI" id="CHEBI:16240"/>
        <dbReference type="ChEBI" id="CHEBI:139520"/>
        <dbReference type="ChEBI" id="CHEBI:139521"/>
        <dbReference type="EC" id="1.11.1.7"/>
    </reaction>
</comment>
<feature type="domain" description="Plant heme peroxidase family profile" evidence="20">
    <location>
        <begin position="25"/>
        <end position="328"/>
    </location>
</feature>
<gene>
    <name evidence="21" type="ORF">SLEP1_g7709</name>
</gene>
<dbReference type="PRINTS" id="PR00458">
    <property type="entry name" value="PEROXIDASE"/>
</dbReference>
<feature type="binding site" description="axial binding residue" evidence="16">
    <location>
        <position position="194"/>
    </location>
    <ligand>
        <name>heme b</name>
        <dbReference type="ChEBI" id="CHEBI:60344"/>
    </ligand>
    <ligandPart>
        <name>Fe</name>
        <dbReference type="ChEBI" id="CHEBI:18248"/>
    </ligandPart>
</feature>
<dbReference type="Gene3D" id="1.10.520.10">
    <property type="match status" value="1"/>
</dbReference>
<dbReference type="PROSITE" id="PS00435">
    <property type="entry name" value="PEROXIDASE_1"/>
    <property type="match status" value="1"/>
</dbReference>
<evidence type="ECO:0000256" key="7">
    <source>
        <dbReference type="ARBA" id="ARBA00022723"/>
    </source>
</evidence>
<keyword evidence="22" id="KW-1185">Reference proteome</keyword>
<dbReference type="InterPro" id="IPR010255">
    <property type="entry name" value="Haem_peroxidase_sf"/>
</dbReference>
<sequence>MSSFRSIALLFFVVLLHGGSLSYGQLSSTFYDETCPNVSSIIRGVLANALLSDPRIGASLIRLHFHDCFVNGCDASILLDNSDTIVSEKESLANNNSARGFDVVDAMKAQLETACPATVSCADILAIAAEESVCLAGGPSWPVLLGRRDSRTANRTLADNFLPAPTATLDQLKAKFLAVGLNNSTDLVALSGAHTFGRAQCRTFIGRLYNFSGSGNPDSTLNSTYLATLRQLCPQGGNGSVLTDLDPTTPDAFDSNYFTNLQAQQGLLQSDQELFSTAGADTIEIVNRFSSNQTAFFESFVESMIRMGNIMPLTGTEGEIRLNCSVVNSDSITTARSNGGLASSIGFDQQQQG</sequence>
<keyword evidence="13 19" id="KW-0376">Hydrogen peroxide</keyword>
<evidence type="ECO:0000256" key="11">
    <source>
        <dbReference type="ARBA" id="ARBA00023157"/>
    </source>
</evidence>
<organism evidence="21 22">
    <name type="scientific">Rubroshorea leprosula</name>
    <dbReference type="NCBI Taxonomy" id="152421"/>
    <lineage>
        <taxon>Eukaryota</taxon>
        <taxon>Viridiplantae</taxon>
        <taxon>Streptophyta</taxon>
        <taxon>Embryophyta</taxon>
        <taxon>Tracheophyta</taxon>
        <taxon>Spermatophyta</taxon>
        <taxon>Magnoliopsida</taxon>
        <taxon>eudicotyledons</taxon>
        <taxon>Gunneridae</taxon>
        <taxon>Pentapetalae</taxon>
        <taxon>rosids</taxon>
        <taxon>malvids</taxon>
        <taxon>Malvales</taxon>
        <taxon>Dipterocarpaceae</taxon>
        <taxon>Rubroshorea</taxon>
    </lineage>
</organism>
<dbReference type="EMBL" id="BPVZ01000007">
    <property type="protein sequence ID" value="GKU94183.1"/>
    <property type="molecule type" value="Genomic_DNA"/>
</dbReference>
<feature type="binding site" evidence="16">
    <location>
        <position position="67"/>
    </location>
    <ligand>
        <name>Ca(2+)</name>
        <dbReference type="ChEBI" id="CHEBI:29108"/>
        <label>1</label>
    </ligand>
</feature>
<keyword evidence="11 18" id="KW-1015">Disulfide bond</keyword>
<comment type="cofactor">
    <cofactor evidence="16 19">
        <name>heme b</name>
        <dbReference type="ChEBI" id="CHEBI:60344"/>
    </cofactor>
    <text evidence="16 19">Binds 1 heme b (iron(II)-protoporphyrin IX) group per subunit.</text>
</comment>
<feature type="binding site" evidence="16">
    <location>
        <position position="88"/>
    </location>
    <ligand>
        <name>Ca(2+)</name>
        <dbReference type="ChEBI" id="CHEBI:29108"/>
        <label>1</label>
    </ligand>
</feature>
<evidence type="ECO:0000256" key="9">
    <source>
        <dbReference type="ARBA" id="ARBA00023002"/>
    </source>
</evidence>
<evidence type="ECO:0000256" key="3">
    <source>
        <dbReference type="ARBA" id="ARBA00006873"/>
    </source>
</evidence>
<dbReference type="GO" id="GO:0020037">
    <property type="term" value="F:heme binding"/>
    <property type="evidence" value="ECO:0007669"/>
    <property type="project" value="UniProtKB-UniRule"/>
</dbReference>
<dbReference type="EC" id="1.11.1.7" evidence="4 19"/>
<evidence type="ECO:0000256" key="6">
    <source>
        <dbReference type="ARBA" id="ARBA00022617"/>
    </source>
</evidence>
<dbReference type="SUPFAM" id="SSF48113">
    <property type="entry name" value="Heme-dependent peroxidases"/>
    <property type="match status" value="1"/>
</dbReference>
<keyword evidence="5 19" id="KW-0575">Peroxidase</keyword>
<evidence type="ECO:0000256" key="1">
    <source>
        <dbReference type="ARBA" id="ARBA00000189"/>
    </source>
</evidence>
<protein>
    <recommendedName>
        <fullName evidence="4 19">Peroxidase</fullName>
        <ecNumber evidence="4 19">1.11.1.7</ecNumber>
    </recommendedName>
</protein>
<feature type="binding site" evidence="16">
    <location>
        <position position="70"/>
    </location>
    <ligand>
        <name>Ca(2+)</name>
        <dbReference type="ChEBI" id="CHEBI:29108"/>
        <label>1</label>
    </ligand>
</feature>
<feature type="binding site" evidence="16">
    <location>
        <position position="72"/>
    </location>
    <ligand>
        <name>Ca(2+)</name>
        <dbReference type="ChEBI" id="CHEBI:29108"/>
        <label>1</label>
    </ligand>
</feature>
<dbReference type="AlphaFoldDB" id="A0AAV5I8E0"/>
<evidence type="ECO:0000256" key="2">
    <source>
        <dbReference type="ARBA" id="ARBA00002322"/>
    </source>
</evidence>
<feature type="chain" id="PRO_5043092718" description="Peroxidase" evidence="19">
    <location>
        <begin position="25"/>
        <end position="353"/>
    </location>
</feature>
<dbReference type="Gene3D" id="1.10.420.10">
    <property type="entry name" value="Peroxidase, domain 2"/>
    <property type="match status" value="1"/>
</dbReference>
<evidence type="ECO:0000256" key="10">
    <source>
        <dbReference type="ARBA" id="ARBA00023004"/>
    </source>
</evidence>
<evidence type="ECO:0000256" key="5">
    <source>
        <dbReference type="ARBA" id="ARBA00022559"/>
    </source>
</evidence>
<dbReference type="PROSITE" id="PS00436">
    <property type="entry name" value="PEROXIDASE_2"/>
    <property type="match status" value="1"/>
</dbReference>
<feature type="signal peptide" evidence="19">
    <location>
        <begin position="1"/>
        <end position="24"/>
    </location>
</feature>
<dbReference type="PANTHER" id="PTHR31388:SF270">
    <property type="entry name" value="PEROXIDASE 22-RELATED"/>
    <property type="match status" value="1"/>
</dbReference>
<keyword evidence="9 19" id="KW-0560">Oxidoreductase</keyword>
<feature type="binding site" evidence="16">
    <location>
        <position position="74"/>
    </location>
    <ligand>
        <name>Ca(2+)</name>
        <dbReference type="ChEBI" id="CHEBI:29108"/>
        <label>1</label>
    </ligand>
</feature>
<evidence type="ECO:0000256" key="17">
    <source>
        <dbReference type="PIRSR" id="PIRSR600823-4"/>
    </source>
</evidence>
<comment type="subcellular location">
    <subcellularLocation>
        <location evidence="19">Secreted</location>
    </subcellularLocation>
</comment>
<dbReference type="GO" id="GO:0046872">
    <property type="term" value="F:metal ion binding"/>
    <property type="evidence" value="ECO:0007669"/>
    <property type="project" value="UniProtKB-UniRule"/>
</dbReference>
<dbReference type="CDD" id="cd00693">
    <property type="entry name" value="secretory_peroxidase"/>
    <property type="match status" value="1"/>
</dbReference>
<keyword evidence="19" id="KW-0732">Signal</keyword>
<dbReference type="FunFam" id="1.10.420.10:FF:000001">
    <property type="entry name" value="Peroxidase"/>
    <property type="match status" value="1"/>
</dbReference>
<name>A0AAV5I8E0_9ROSI</name>
<evidence type="ECO:0000256" key="18">
    <source>
        <dbReference type="PIRSR" id="PIRSR600823-5"/>
    </source>
</evidence>
<comment type="caution">
    <text evidence="21">The sequence shown here is derived from an EMBL/GenBank/DDBJ whole genome shotgun (WGS) entry which is preliminary data.</text>
</comment>
<comment type="similarity">
    <text evidence="3">Belongs to the peroxidase family. Ascorbate peroxidase subfamily.</text>
</comment>
<feature type="disulfide bond" evidence="18">
    <location>
        <begin position="35"/>
        <end position="115"/>
    </location>
</feature>
<comment type="cofactor">
    <cofactor evidence="16 19">
        <name>Ca(2+)</name>
        <dbReference type="ChEBI" id="CHEBI:29108"/>
    </cofactor>
    <text evidence="16 19">Binds 2 calcium ions per subunit.</text>
</comment>
<accession>A0AAV5I8E0</accession>
<evidence type="ECO:0000256" key="12">
    <source>
        <dbReference type="ARBA" id="ARBA00023180"/>
    </source>
</evidence>
<dbReference type="GO" id="GO:0140825">
    <property type="term" value="F:lactoperoxidase activity"/>
    <property type="evidence" value="ECO:0007669"/>
    <property type="project" value="UniProtKB-EC"/>
</dbReference>
<evidence type="ECO:0000256" key="4">
    <source>
        <dbReference type="ARBA" id="ARBA00012313"/>
    </source>
</evidence>
<evidence type="ECO:0000256" key="13">
    <source>
        <dbReference type="ARBA" id="ARBA00023324"/>
    </source>
</evidence>
<dbReference type="GO" id="GO:0006979">
    <property type="term" value="P:response to oxidative stress"/>
    <property type="evidence" value="ECO:0007669"/>
    <property type="project" value="UniProtKB-UniRule"/>
</dbReference>
<feature type="disulfide bond" evidence="18">
    <location>
        <begin position="201"/>
        <end position="233"/>
    </location>
</feature>